<evidence type="ECO:0000313" key="3">
    <source>
        <dbReference type="Proteomes" id="UP000886998"/>
    </source>
</evidence>
<dbReference type="Proteomes" id="UP000886998">
    <property type="component" value="Unassembled WGS sequence"/>
</dbReference>
<sequence length="82" mass="9372">MWLCTFLSEPRASVTTLQNPLNDQKFMENAQIICYSNRLVSEKGSNDKKVHEGLEKTRLYKMSSNYSSGDETKVRNSGYSSE</sequence>
<proteinExistence type="predicted"/>
<accession>A0A8X6XCM3</accession>
<name>A0A8X6XCM3_9ARAC</name>
<evidence type="ECO:0000313" key="2">
    <source>
        <dbReference type="EMBL" id="GFY50451.1"/>
    </source>
</evidence>
<dbReference type="EMBL" id="BMAV01007490">
    <property type="protein sequence ID" value="GFY50451.1"/>
    <property type="molecule type" value="Genomic_DNA"/>
</dbReference>
<gene>
    <name evidence="2" type="ORF">TNIN_377051</name>
    <name evidence="1" type="ORF">TNIN_455241</name>
</gene>
<evidence type="ECO:0000313" key="1">
    <source>
        <dbReference type="EMBL" id="GFY47425.1"/>
    </source>
</evidence>
<comment type="caution">
    <text evidence="2">The sequence shown here is derived from an EMBL/GenBank/DDBJ whole genome shotgun (WGS) entry which is preliminary data.</text>
</comment>
<organism evidence="2 3">
    <name type="scientific">Trichonephila inaurata madagascariensis</name>
    <dbReference type="NCBI Taxonomy" id="2747483"/>
    <lineage>
        <taxon>Eukaryota</taxon>
        <taxon>Metazoa</taxon>
        <taxon>Ecdysozoa</taxon>
        <taxon>Arthropoda</taxon>
        <taxon>Chelicerata</taxon>
        <taxon>Arachnida</taxon>
        <taxon>Araneae</taxon>
        <taxon>Araneomorphae</taxon>
        <taxon>Entelegynae</taxon>
        <taxon>Araneoidea</taxon>
        <taxon>Nephilidae</taxon>
        <taxon>Trichonephila</taxon>
        <taxon>Trichonephila inaurata</taxon>
    </lineage>
</organism>
<dbReference type="EMBL" id="BMAV01005948">
    <property type="protein sequence ID" value="GFY47425.1"/>
    <property type="molecule type" value="Genomic_DNA"/>
</dbReference>
<dbReference type="AlphaFoldDB" id="A0A8X6XCM3"/>
<keyword evidence="3" id="KW-1185">Reference proteome</keyword>
<reference evidence="2" key="1">
    <citation type="submission" date="2020-08" db="EMBL/GenBank/DDBJ databases">
        <title>Multicomponent nature underlies the extraordinary mechanical properties of spider dragline silk.</title>
        <authorList>
            <person name="Kono N."/>
            <person name="Nakamura H."/>
            <person name="Mori M."/>
            <person name="Yoshida Y."/>
            <person name="Ohtoshi R."/>
            <person name="Malay A.D."/>
            <person name="Moran D.A.P."/>
            <person name="Tomita M."/>
            <person name="Numata K."/>
            <person name="Arakawa K."/>
        </authorList>
    </citation>
    <scope>NUCLEOTIDE SEQUENCE</scope>
</reference>
<protein>
    <submittedName>
        <fullName evidence="2">Uncharacterized protein</fullName>
    </submittedName>
</protein>